<dbReference type="InterPro" id="IPR014776">
    <property type="entry name" value="4pyrrole_Mease_sub2"/>
</dbReference>
<dbReference type="PANTHER" id="PTHR43467:SF1">
    <property type="entry name" value="PRECORRIN-6A SYNTHASE [DEACETYLATING]"/>
    <property type="match status" value="1"/>
</dbReference>
<keyword evidence="3 6" id="KW-0489">Methyltransferase</keyword>
<dbReference type="Proteomes" id="UP001172630">
    <property type="component" value="Unassembled WGS sequence"/>
</dbReference>
<evidence type="ECO:0000256" key="5">
    <source>
        <dbReference type="ARBA" id="ARBA00022691"/>
    </source>
</evidence>
<gene>
    <name evidence="8" type="primary">cobF</name>
    <name evidence="8" type="ORF">PY650_10555</name>
</gene>
<keyword evidence="9" id="KW-1185">Reference proteome</keyword>
<evidence type="ECO:0000256" key="6">
    <source>
        <dbReference type="PIRNR" id="PIRNR036525"/>
    </source>
</evidence>
<dbReference type="SUPFAM" id="SSF53790">
    <property type="entry name" value="Tetrapyrrole methylase"/>
    <property type="match status" value="1"/>
</dbReference>
<name>A0ABT7KDM1_9HYPH</name>
<accession>A0ABT7KDM1</accession>
<dbReference type="RefSeq" id="WP_285879140.1">
    <property type="nucleotide sequence ID" value="NZ_JARFYN010000010.1"/>
</dbReference>
<evidence type="ECO:0000313" key="8">
    <source>
        <dbReference type="EMBL" id="MDL2406100.1"/>
    </source>
</evidence>
<reference evidence="8" key="1">
    <citation type="submission" date="2023-06" db="EMBL/GenBank/DDBJ databases">
        <title>Phylogenetic Diversity of Rhizobium strains.</title>
        <authorList>
            <person name="Moura F.T."/>
            <person name="Helene L.C.F."/>
            <person name="Hungria M."/>
        </authorList>
    </citation>
    <scope>NUCLEOTIDE SEQUENCE</scope>
    <source>
        <strain evidence="8">CCGE524</strain>
    </source>
</reference>
<dbReference type="Gene3D" id="3.40.1010.10">
    <property type="entry name" value="Cobalt-precorrin-4 Transmethylase, Domain 1"/>
    <property type="match status" value="1"/>
</dbReference>
<evidence type="ECO:0000256" key="3">
    <source>
        <dbReference type="ARBA" id="ARBA00022603"/>
    </source>
</evidence>
<dbReference type="InterPro" id="IPR012797">
    <property type="entry name" value="CobF"/>
</dbReference>
<protein>
    <recommendedName>
        <fullName evidence="6">Precorrin-6A synthase [deacetylating]</fullName>
        <ecNumber evidence="6">2.1.1.152</ecNumber>
    </recommendedName>
</protein>
<sequence length="258" mass="28815">MRHIFIVGIGTGNPEHLTVQAINALNKVDVIFIPSKGAAKAELADVRKDICQRYVTNKAVRFVDYAVPVRQTAERSYVQSVDDWHAQISSTYEQLFEDHMTEGRSAAFLVWGDPSLYDSTIRIVERVKARDRVDLDYSVIPGITSIQALTASHRIPLNLVGKPVQVTTGRRLSESFPAMVETAVVMLDGELAFKRIDDPEAYIYWGAYLGTEDEITIAGRLADVSDRIVATRAAARAKHGWIMDIYLLRKGSDFDDQA</sequence>
<comment type="caution">
    <text evidence="8">The sequence shown here is derived from an EMBL/GenBank/DDBJ whole genome shotgun (WGS) entry which is preliminary data.</text>
</comment>
<keyword evidence="4 6" id="KW-0808">Transferase</keyword>
<keyword evidence="5 6" id="KW-0949">S-adenosyl-L-methionine</keyword>
<comment type="function">
    <text evidence="6">Catalyzes the methylation of C-1 in precorrin-5 and the subsequent extrusion of acetic acid from the resulting intermediate to form cobalt-precorrin-6A.</text>
</comment>
<evidence type="ECO:0000259" key="7">
    <source>
        <dbReference type="Pfam" id="PF00590"/>
    </source>
</evidence>
<dbReference type="PIRSF" id="PIRSF036525">
    <property type="entry name" value="CobF"/>
    <property type="match status" value="1"/>
</dbReference>
<dbReference type="EMBL" id="JARFYN010000010">
    <property type="protein sequence ID" value="MDL2406100.1"/>
    <property type="molecule type" value="Genomic_DNA"/>
</dbReference>
<keyword evidence="2" id="KW-0169">Cobalamin biosynthesis</keyword>
<dbReference type="GO" id="GO:0032259">
    <property type="term" value="P:methylation"/>
    <property type="evidence" value="ECO:0007669"/>
    <property type="project" value="UniProtKB-KW"/>
</dbReference>
<dbReference type="GO" id="GO:0043819">
    <property type="term" value="F:precorrin-6A synthase (deacetylating) activity"/>
    <property type="evidence" value="ECO:0007669"/>
    <property type="project" value="UniProtKB-EC"/>
</dbReference>
<dbReference type="NCBIfam" id="TIGR02434">
    <property type="entry name" value="CobF"/>
    <property type="match status" value="1"/>
</dbReference>
<comment type="pathway">
    <text evidence="1">Cofactor biosynthesis; adenosylcobalamin biosynthesis.</text>
</comment>
<comment type="catalytic activity">
    <reaction evidence="6">
        <text>precorrin-5 + S-adenosyl-L-methionine + H2O = precorrin-6A + acetate + S-adenosyl-L-homocysteine + 2 H(+)</text>
        <dbReference type="Rhea" id="RHEA:18261"/>
        <dbReference type="ChEBI" id="CHEBI:15377"/>
        <dbReference type="ChEBI" id="CHEBI:15378"/>
        <dbReference type="ChEBI" id="CHEBI:30089"/>
        <dbReference type="ChEBI" id="CHEBI:57856"/>
        <dbReference type="ChEBI" id="CHEBI:59789"/>
        <dbReference type="ChEBI" id="CHEBI:77871"/>
        <dbReference type="ChEBI" id="CHEBI:77872"/>
        <dbReference type="EC" id="2.1.1.152"/>
    </reaction>
</comment>
<evidence type="ECO:0000256" key="4">
    <source>
        <dbReference type="ARBA" id="ARBA00022679"/>
    </source>
</evidence>
<proteinExistence type="predicted"/>
<dbReference type="InterPro" id="IPR035996">
    <property type="entry name" value="4pyrrol_Methylase_sf"/>
</dbReference>
<dbReference type="Gene3D" id="3.30.950.10">
    <property type="entry name" value="Methyltransferase, Cobalt-precorrin-4 Transmethylase, Domain 2"/>
    <property type="match status" value="1"/>
</dbReference>
<dbReference type="PANTHER" id="PTHR43467">
    <property type="entry name" value="COBALT-PRECORRIN-2 C(20)-METHYLTRANSFERASE"/>
    <property type="match status" value="1"/>
</dbReference>
<feature type="domain" description="Tetrapyrrole methylase" evidence="7">
    <location>
        <begin position="4"/>
        <end position="224"/>
    </location>
</feature>
<evidence type="ECO:0000256" key="1">
    <source>
        <dbReference type="ARBA" id="ARBA00004953"/>
    </source>
</evidence>
<dbReference type="InterPro" id="IPR000878">
    <property type="entry name" value="4pyrrol_Mease"/>
</dbReference>
<evidence type="ECO:0000313" key="9">
    <source>
        <dbReference type="Proteomes" id="UP001172630"/>
    </source>
</evidence>
<evidence type="ECO:0000256" key="2">
    <source>
        <dbReference type="ARBA" id="ARBA00022573"/>
    </source>
</evidence>
<dbReference type="Pfam" id="PF00590">
    <property type="entry name" value="TP_methylase"/>
    <property type="match status" value="1"/>
</dbReference>
<organism evidence="8 9">
    <name type="scientific">Rhizobium calliandrae</name>
    <dbReference type="NCBI Taxonomy" id="1312182"/>
    <lineage>
        <taxon>Bacteria</taxon>
        <taxon>Pseudomonadati</taxon>
        <taxon>Pseudomonadota</taxon>
        <taxon>Alphaproteobacteria</taxon>
        <taxon>Hyphomicrobiales</taxon>
        <taxon>Rhizobiaceae</taxon>
        <taxon>Rhizobium/Agrobacterium group</taxon>
        <taxon>Rhizobium</taxon>
    </lineage>
</organism>
<dbReference type="EC" id="2.1.1.152" evidence="6"/>
<dbReference type="InterPro" id="IPR014777">
    <property type="entry name" value="4pyrrole_Mease_sub1"/>
</dbReference>
<dbReference type="CDD" id="cd11643">
    <property type="entry name" value="Precorrin-6A-synthase"/>
    <property type="match status" value="1"/>
</dbReference>